<name>A0A4Q0MD94_9HYPH</name>
<dbReference type="PANTHER" id="PTHR35005:SF1">
    <property type="entry name" value="2-AMINO-5-FORMYLAMINO-6-RIBOSYLAMINOPYRIMIDIN-4(3H)-ONE 5'-MONOPHOSPHATE DEFORMYLASE"/>
    <property type="match status" value="1"/>
</dbReference>
<sequence length="270" mass="29268">MSLPRRRWMDMTTEDFRDPGVKDWIAVMPIAAVEQHGPHLPVGVDAMIGEGHLARAEPLIPDDLPVTFLPFQQIGTSAEHIAFPGTLSLSPETVIAAWTDIGASVARAGVRKLVLINSHGGNTAVLDIVARRLRVEHGMLAVTASWQRFGFPAGLFEPDEIRHGIHAGGIETALMLAFRSDLVRMEKAQDFRPMTVDMERDFAQLRASTPAGFGWMAQDVHPSGAVGNAASGRAEDGEAAADHGARAFVALLEDVARFPMEKLASWPPEK</sequence>
<dbReference type="PANTHER" id="PTHR35005">
    <property type="entry name" value="3-DEHYDRO-SCYLLO-INOSOSE HYDROLASE"/>
    <property type="match status" value="1"/>
</dbReference>
<comment type="cofactor">
    <cofactor evidence="1">
        <name>Zn(2+)</name>
        <dbReference type="ChEBI" id="CHEBI:29105"/>
    </cofactor>
</comment>
<evidence type="ECO:0000256" key="1">
    <source>
        <dbReference type="ARBA" id="ARBA00001947"/>
    </source>
</evidence>
<dbReference type="Pfam" id="PF02633">
    <property type="entry name" value="Creatininase"/>
    <property type="match status" value="1"/>
</dbReference>
<proteinExistence type="inferred from homology"/>
<dbReference type="GO" id="GO:0009231">
    <property type="term" value="P:riboflavin biosynthetic process"/>
    <property type="evidence" value="ECO:0007669"/>
    <property type="project" value="TreeGrafter"/>
</dbReference>
<evidence type="ECO:0000256" key="4">
    <source>
        <dbReference type="ARBA" id="ARBA00022833"/>
    </source>
</evidence>
<evidence type="ECO:0000313" key="7">
    <source>
        <dbReference type="Proteomes" id="UP000289708"/>
    </source>
</evidence>
<comment type="caution">
    <text evidence="6">The sequence shown here is derived from an EMBL/GenBank/DDBJ whole genome shotgun (WGS) entry which is preliminary data.</text>
</comment>
<gene>
    <name evidence="6" type="ORF">EK403_16455</name>
</gene>
<accession>A0A4Q0MD94</accession>
<keyword evidence="3" id="KW-0378">Hydrolase</keyword>
<evidence type="ECO:0000256" key="2">
    <source>
        <dbReference type="ARBA" id="ARBA00022723"/>
    </source>
</evidence>
<dbReference type="EMBL" id="RYFI01000017">
    <property type="protein sequence ID" value="RXF70776.1"/>
    <property type="molecule type" value="Genomic_DNA"/>
</dbReference>
<dbReference type="OrthoDB" id="9801445at2"/>
<evidence type="ECO:0000313" key="6">
    <source>
        <dbReference type="EMBL" id="RXF70776.1"/>
    </source>
</evidence>
<keyword evidence="4" id="KW-0862">Zinc</keyword>
<dbReference type="RefSeq" id="WP_128778569.1">
    <property type="nucleotide sequence ID" value="NZ_RYFI01000017.1"/>
</dbReference>
<evidence type="ECO:0000256" key="3">
    <source>
        <dbReference type="ARBA" id="ARBA00022801"/>
    </source>
</evidence>
<comment type="similarity">
    <text evidence="5">Belongs to the creatininase superfamily.</text>
</comment>
<reference evidence="6 7" key="1">
    <citation type="submission" date="2018-12" db="EMBL/GenBank/DDBJ databases">
        <title>bacterium Hansschlegelia zhihuaiae S113.</title>
        <authorList>
            <person name="He J."/>
        </authorList>
    </citation>
    <scope>NUCLEOTIDE SEQUENCE [LARGE SCALE GENOMIC DNA]</scope>
    <source>
        <strain evidence="6 7">S 113</strain>
    </source>
</reference>
<dbReference type="SUPFAM" id="SSF102215">
    <property type="entry name" value="Creatininase"/>
    <property type="match status" value="1"/>
</dbReference>
<organism evidence="6 7">
    <name type="scientific">Hansschlegelia zhihuaiae</name>
    <dbReference type="NCBI Taxonomy" id="405005"/>
    <lineage>
        <taxon>Bacteria</taxon>
        <taxon>Pseudomonadati</taxon>
        <taxon>Pseudomonadota</taxon>
        <taxon>Alphaproteobacteria</taxon>
        <taxon>Hyphomicrobiales</taxon>
        <taxon>Methylopilaceae</taxon>
        <taxon>Hansschlegelia</taxon>
    </lineage>
</organism>
<dbReference type="GO" id="GO:0046872">
    <property type="term" value="F:metal ion binding"/>
    <property type="evidence" value="ECO:0007669"/>
    <property type="project" value="UniProtKB-KW"/>
</dbReference>
<protein>
    <submittedName>
        <fullName evidence="6">Creatininase family protein</fullName>
    </submittedName>
</protein>
<dbReference type="AlphaFoldDB" id="A0A4Q0MD94"/>
<keyword evidence="2" id="KW-0479">Metal-binding</keyword>
<dbReference type="InterPro" id="IPR003785">
    <property type="entry name" value="Creatininase/forma_Hydrolase"/>
</dbReference>
<dbReference type="Proteomes" id="UP000289708">
    <property type="component" value="Unassembled WGS sequence"/>
</dbReference>
<evidence type="ECO:0000256" key="5">
    <source>
        <dbReference type="ARBA" id="ARBA00024029"/>
    </source>
</evidence>
<dbReference type="Gene3D" id="3.40.50.10310">
    <property type="entry name" value="Creatininase"/>
    <property type="match status" value="1"/>
</dbReference>
<dbReference type="GO" id="GO:0016811">
    <property type="term" value="F:hydrolase activity, acting on carbon-nitrogen (but not peptide) bonds, in linear amides"/>
    <property type="evidence" value="ECO:0007669"/>
    <property type="project" value="TreeGrafter"/>
</dbReference>
<keyword evidence="7" id="KW-1185">Reference proteome</keyword>
<dbReference type="InterPro" id="IPR024087">
    <property type="entry name" value="Creatininase-like_sf"/>
</dbReference>